<proteinExistence type="predicted"/>
<reference evidence="1" key="2">
    <citation type="journal article" date="2021" name="PeerJ">
        <title>Extensive microbial diversity within the chicken gut microbiome revealed by metagenomics and culture.</title>
        <authorList>
            <person name="Gilroy R."/>
            <person name="Ravi A."/>
            <person name="Getino M."/>
            <person name="Pursley I."/>
            <person name="Horton D.L."/>
            <person name="Alikhan N.F."/>
            <person name="Baker D."/>
            <person name="Gharbi K."/>
            <person name="Hall N."/>
            <person name="Watson M."/>
            <person name="Adriaenssens E.M."/>
            <person name="Foster-Nyarko E."/>
            <person name="Jarju S."/>
            <person name="Secka A."/>
            <person name="Antonio M."/>
            <person name="Oren A."/>
            <person name="Chaudhuri R.R."/>
            <person name="La Ragione R."/>
            <person name="Hildebrand F."/>
            <person name="Pallen M.J."/>
        </authorList>
    </citation>
    <scope>NUCLEOTIDE SEQUENCE</scope>
    <source>
        <strain evidence="1">CHK195-4489</strain>
    </source>
</reference>
<organism evidence="1 2">
    <name type="scientific">Candidatus Egerieisoma faecipullorum</name>
    <dbReference type="NCBI Taxonomy" id="2840963"/>
    <lineage>
        <taxon>Bacteria</taxon>
        <taxon>Bacillati</taxon>
        <taxon>Bacillota</taxon>
        <taxon>Clostridia</taxon>
        <taxon>Eubacteriales</taxon>
        <taxon>Clostridiaceae</taxon>
        <taxon>Clostridiaceae incertae sedis</taxon>
        <taxon>Candidatus Egerieisoma</taxon>
    </lineage>
</organism>
<dbReference type="EMBL" id="DVMM01000209">
    <property type="protein sequence ID" value="HIU30488.1"/>
    <property type="molecule type" value="Genomic_DNA"/>
</dbReference>
<accession>A0A9D1LBR3</accession>
<comment type="caution">
    <text evidence="1">The sequence shown here is derived from an EMBL/GenBank/DDBJ whole genome shotgun (WGS) entry which is preliminary data.</text>
</comment>
<gene>
    <name evidence="1" type="ORF">IAD50_09375</name>
</gene>
<dbReference type="Proteomes" id="UP000824089">
    <property type="component" value="Unassembled WGS sequence"/>
</dbReference>
<protein>
    <submittedName>
        <fullName evidence="1">Uncharacterized protein</fullName>
    </submittedName>
</protein>
<evidence type="ECO:0000313" key="1">
    <source>
        <dbReference type="EMBL" id="HIU30488.1"/>
    </source>
</evidence>
<dbReference type="AlphaFoldDB" id="A0A9D1LBR3"/>
<reference evidence="1" key="1">
    <citation type="submission" date="2020-10" db="EMBL/GenBank/DDBJ databases">
        <authorList>
            <person name="Gilroy R."/>
        </authorList>
    </citation>
    <scope>NUCLEOTIDE SEQUENCE</scope>
    <source>
        <strain evidence="1">CHK195-4489</strain>
    </source>
</reference>
<name>A0A9D1LBR3_9CLOT</name>
<evidence type="ECO:0000313" key="2">
    <source>
        <dbReference type="Proteomes" id="UP000824089"/>
    </source>
</evidence>
<sequence>MEIQRSENEYNGTFEICQHIKLYLGNICRVELIEEQGKTCRVRAAGDPIFIRLFDVEQDGDTLCVDVRNPCGPTTRWESYDRGGYTGENLIQIYAPADENDLCFETLTYAGLTTESGTSEQGNYQVTAVESTVEI</sequence>